<dbReference type="Proteomes" id="UP001156856">
    <property type="component" value="Unassembled WGS sequence"/>
</dbReference>
<proteinExistence type="predicted"/>
<reference evidence="4" key="2">
    <citation type="journal article" date="2019" name="Int. J. Syst. Evol. Microbiol.">
        <title>The Global Catalogue of Microorganisms (GCM) 10K type strain sequencing project: providing services to taxonomists for standard genome sequencing and annotation.</title>
        <authorList>
            <consortium name="The Broad Institute Genomics Platform"/>
            <consortium name="The Broad Institute Genome Sequencing Center for Infectious Disease"/>
            <person name="Wu L."/>
            <person name="Ma J."/>
        </authorList>
    </citation>
    <scope>NUCLEOTIDE SEQUENCE [LARGE SCALE GENOMIC DNA]</scope>
    <source>
        <strain evidence="4">NBRC 107715</strain>
    </source>
</reference>
<reference evidence="1 3" key="3">
    <citation type="submission" date="2019-07" db="EMBL/GenBank/DDBJ databases">
        <title>Whole genome shotgun sequence of Methylobacterium oxalidis NBRC 107715.</title>
        <authorList>
            <person name="Hosoyama A."/>
            <person name="Uohara A."/>
            <person name="Ohji S."/>
            <person name="Ichikawa N."/>
        </authorList>
    </citation>
    <scope>NUCLEOTIDE SEQUENCE [LARGE SCALE GENOMIC DNA]</scope>
    <source>
        <strain evidence="1 3">NBRC 107715</strain>
    </source>
</reference>
<gene>
    <name evidence="2" type="ORF">GCM10007888_44430</name>
    <name evidence="1" type="ORF">MOX02_55340</name>
</gene>
<protein>
    <submittedName>
        <fullName evidence="1">Uncharacterized protein</fullName>
    </submittedName>
</protein>
<evidence type="ECO:0000313" key="2">
    <source>
        <dbReference type="EMBL" id="GLS66061.1"/>
    </source>
</evidence>
<dbReference type="AlphaFoldDB" id="A0A512JC17"/>
<accession>A0A512JC17</accession>
<reference evidence="2" key="4">
    <citation type="submission" date="2023-01" db="EMBL/GenBank/DDBJ databases">
        <title>Draft genome sequence of Methylobacterium oxalidis strain NBRC 107715.</title>
        <authorList>
            <person name="Sun Q."/>
            <person name="Mori K."/>
        </authorList>
    </citation>
    <scope>NUCLEOTIDE SEQUENCE</scope>
    <source>
        <strain evidence="2">NBRC 107715</strain>
    </source>
</reference>
<reference evidence="2" key="1">
    <citation type="journal article" date="2014" name="Int. J. Syst. Evol. Microbiol.">
        <title>Complete genome of a new Firmicutes species belonging to the dominant human colonic microbiota ('Ruminococcus bicirculans') reveals two chromosomes and a selective capacity to utilize plant glucans.</title>
        <authorList>
            <consortium name="NISC Comparative Sequencing Program"/>
            <person name="Wegmann U."/>
            <person name="Louis P."/>
            <person name="Goesmann A."/>
            <person name="Henrissat B."/>
            <person name="Duncan S.H."/>
            <person name="Flint H.J."/>
        </authorList>
    </citation>
    <scope>NUCLEOTIDE SEQUENCE</scope>
    <source>
        <strain evidence="2">NBRC 107715</strain>
    </source>
</reference>
<evidence type="ECO:0000313" key="1">
    <source>
        <dbReference type="EMBL" id="GEP07496.1"/>
    </source>
</evidence>
<dbReference type="EMBL" id="BSPK01000090">
    <property type="protein sequence ID" value="GLS66061.1"/>
    <property type="molecule type" value="Genomic_DNA"/>
</dbReference>
<evidence type="ECO:0000313" key="4">
    <source>
        <dbReference type="Proteomes" id="UP001156856"/>
    </source>
</evidence>
<evidence type="ECO:0000313" key="3">
    <source>
        <dbReference type="Proteomes" id="UP000321960"/>
    </source>
</evidence>
<comment type="caution">
    <text evidence="1">The sequence shown here is derived from an EMBL/GenBank/DDBJ whole genome shotgun (WGS) entry which is preliminary data.</text>
</comment>
<sequence length="137" mass="15210">MLASLPDHRQMRALPSFALATTLCLFHGAAAAGPELPRTDTPAQSMLEARWHRCVRQAYADQPATQSKAASQRSALDACKEHEDVYVTAVLAAQVAEEEARWRREQRPATIRAGAWMATVTAYVFEPVTSWLSAWTR</sequence>
<dbReference type="Proteomes" id="UP000321960">
    <property type="component" value="Unassembled WGS sequence"/>
</dbReference>
<dbReference type="EMBL" id="BJZU01000157">
    <property type="protein sequence ID" value="GEP07496.1"/>
    <property type="molecule type" value="Genomic_DNA"/>
</dbReference>
<organism evidence="1 3">
    <name type="scientific">Methylobacterium oxalidis</name>
    <dbReference type="NCBI Taxonomy" id="944322"/>
    <lineage>
        <taxon>Bacteria</taxon>
        <taxon>Pseudomonadati</taxon>
        <taxon>Pseudomonadota</taxon>
        <taxon>Alphaproteobacteria</taxon>
        <taxon>Hyphomicrobiales</taxon>
        <taxon>Methylobacteriaceae</taxon>
        <taxon>Methylobacterium</taxon>
    </lineage>
</organism>
<keyword evidence="4" id="KW-1185">Reference proteome</keyword>
<name>A0A512JC17_9HYPH</name>